<dbReference type="Pfam" id="PF05485">
    <property type="entry name" value="THAP"/>
    <property type="match status" value="1"/>
</dbReference>
<dbReference type="AlphaFoldDB" id="A0A7D9DU62"/>
<dbReference type="InterPro" id="IPR027805">
    <property type="entry name" value="Transposase_HTH_dom"/>
</dbReference>
<organism evidence="7 8">
    <name type="scientific">Paramuricea clavata</name>
    <name type="common">Red gorgonian</name>
    <name type="synonym">Violescent sea-whip</name>
    <dbReference type="NCBI Taxonomy" id="317549"/>
    <lineage>
        <taxon>Eukaryota</taxon>
        <taxon>Metazoa</taxon>
        <taxon>Cnidaria</taxon>
        <taxon>Anthozoa</taxon>
        <taxon>Octocorallia</taxon>
        <taxon>Malacalcyonacea</taxon>
        <taxon>Plexauridae</taxon>
        <taxon>Paramuricea</taxon>
    </lineage>
</organism>
<dbReference type="Pfam" id="PF13359">
    <property type="entry name" value="DDE_Tnp_4"/>
    <property type="match status" value="1"/>
</dbReference>
<feature type="compositionally biased region" description="Polar residues" evidence="6">
    <location>
        <begin position="100"/>
        <end position="112"/>
    </location>
</feature>
<keyword evidence="4" id="KW-0862">Zinc</keyword>
<feature type="region of interest" description="Disordered" evidence="6">
    <location>
        <begin position="88"/>
        <end position="112"/>
    </location>
</feature>
<dbReference type="GO" id="GO:0008270">
    <property type="term" value="F:zinc ion binding"/>
    <property type="evidence" value="ECO:0007669"/>
    <property type="project" value="UniProtKB-KW"/>
</dbReference>
<feature type="region of interest" description="Disordered" evidence="6">
    <location>
        <begin position="136"/>
        <end position="158"/>
    </location>
</feature>
<evidence type="ECO:0000256" key="5">
    <source>
        <dbReference type="ARBA" id="ARBA00023125"/>
    </source>
</evidence>
<reference evidence="7" key="1">
    <citation type="submission" date="2020-04" db="EMBL/GenBank/DDBJ databases">
        <authorList>
            <person name="Alioto T."/>
            <person name="Alioto T."/>
            <person name="Gomez Garrido J."/>
        </authorList>
    </citation>
    <scope>NUCLEOTIDE SEQUENCE</scope>
    <source>
        <strain evidence="7">A484AB</strain>
    </source>
</reference>
<evidence type="ECO:0000256" key="3">
    <source>
        <dbReference type="ARBA" id="ARBA00022771"/>
    </source>
</evidence>
<dbReference type="InterPro" id="IPR027806">
    <property type="entry name" value="HARBI1_dom"/>
</dbReference>
<evidence type="ECO:0000256" key="2">
    <source>
        <dbReference type="ARBA" id="ARBA00022723"/>
    </source>
</evidence>
<dbReference type="Pfam" id="PF13613">
    <property type="entry name" value="HTH_Tnp_4"/>
    <property type="match status" value="1"/>
</dbReference>
<comment type="cofactor">
    <cofactor evidence="1">
        <name>a divalent metal cation</name>
        <dbReference type="ChEBI" id="CHEBI:60240"/>
    </cofactor>
</comment>
<evidence type="ECO:0000313" key="8">
    <source>
        <dbReference type="Proteomes" id="UP001152795"/>
    </source>
</evidence>
<sequence length="462" mass="52347">MNKSIGRGKRNCCIIGCSNSDYQLLKWLNSHPCSRPSIEECNCEPPFKLFPFPGEKTDPESKNQWTRLVNRKNSNNSKKVWQSNKNSRVCSSHFVDRKPTTANPNPTLNLGHQNVKIPQSRKRPAERNSIPVLPKVKKPQANDGHEENTGVPEQMTIPPIELPQTPVNMGREGLQANSGSKADLPTSCKNCGSKKKNIRQMTNVLTKKNEEISRLNKKNLAQKKTLSFGPHMLVTDQKVKFYTGIPSRKAFDSLYGLLLPNLRKLRRWHGPSKVSSPVKHFAASPKKAGRTRKLYGKNEFLLTLMKLRLGLLNQDLGDRFHISTTTVSKILTTWFSFLSADLVPLLLFNPPKEAVQLTLPKSFKTPVVMADKGFQIREDLLLRRAELHIPPGRRGAEQMSKAGVKKTQEVANRRIYVEMAIRRLKSFRILKYELPLTLISQIDDIIFICAALCNLYPQLAKK</sequence>
<dbReference type="SMART" id="SM00980">
    <property type="entry name" value="THAP"/>
    <property type="match status" value="1"/>
</dbReference>
<keyword evidence="8" id="KW-1185">Reference proteome</keyword>
<accession>A0A7D9DU62</accession>
<keyword evidence="2" id="KW-0479">Metal-binding</keyword>
<dbReference type="PANTHER" id="PTHR23080">
    <property type="entry name" value="THAP DOMAIN PROTEIN"/>
    <property type="match status" value="1"/>
</dbReference>
<gene>
    <name evidence="7" type="ORF">PACLA_8A031837</name>
</gene>
<dbReference type="GO" id="GO:0003677">
    <property type="term" value="F:DNA binding"/>
    <property type="evidence" value="ECO:0007669"/>
    <property type="project" value="UniProtKB-UniRule"/>
</dbReference>
<evidence type="ECO:0000256" key="6">
    <source>
        <dbReference type="SAM" id="MobiDB-lite"/>
    </source>
</evidence>
<dbReference type="InterPro" id="IPR006612">
    <property type="entry name" value="THAP_Znf"/>
</dbReference>
<proteinExistence type="predicted"/>
<comment type="caution">
    <text evidence="7">The sequence shown here is derived from an EMBL/GenBank/DDBJ whole genome shotgun (WGS) entry which is preliminary data.</text>
</comment>
<dbReference type="PROSITE" id="PS50950">
    <property type="entry name" value="ZF_THAP"/>
    <property type="match status" value="1"/>
</dbReference>
<dbReference type="OrthoDB" id="5955016at2759"/>
<dbReference type="EMBL" id="CACRXK020002134">
    <property type="protein sequence ID" value="CAB3992839.1"/>
    <property type="molecule type" value="Genomic_DNA"/>
</dbReference>
<keyword evidence="5" id="KW-0238">DNA-binding</keyword>
<protein>
    <submittedName>
        <fullName evidence="7">Uncharacterized protein LOC111330135</fullName>
    </submittedName>
</protein>
<dbReference type="Proteomes" id="UP001152795">
    <property type="component" value="Unassembled WGS sequence"/>
</dbReference>
<evidence type="ECO:0000313" key="7">
    <source>
        <dbReference type="EMBL" id="CAB3992839.1"/>
    </source>
</evidence>
<evidence type="ECO:0000256" key="1">
    <source>
        <dbReference type="ARBA" id="ARBA00001968"/>
    </source>
</evidence>
<evidence type="ECO:0000256" key="4">
    <source>
        <dbReference type="ARBA" id="ARBA00022833"/>
    </source>
</evidence>
<name>A0A7D9DU62_PARCT</name>
<keyword evidence="3" id="KW-0863">Zinc-finger</keyword>